<dbReference type="NCBIfam" id="TIGR00576">
    <property type="entry name" value="dut"/>
    <property type="match status" value="1"/>
</dbReference>
<dbReference type="SUPFAM" id="SSF51283">
    <property type="entry name" value="dUTPase-like"/>
    <property type="match status" value="1"/>
</dbReference>
<evidence type="ECO:0000256" key="3">
    <source>
        <dbReference type="ARBA" id="ARBA00022801"/>
    </source>
</evidence>
<dbReference type="InterPro" id="IPR029054">
    <property type="entry name" value="dUTPase-like"/>
</dbReference>
<dbReference type="InterPro" id="IPR036157">
    <property type="entry name" value="dUTPase-like_sf"/>
</dbReference>
<evidence type="ECO:0000256" key="1">
    <source>
        <dbReference type="ARBA" id="ARBA00005142"/>
    </source>
</evidence>
<dbReference type="Gene3D" id="2.70.40.10">
    <property type="match status" value="1"/>
</dbReference>
<evidence type="ECO:0000259" key="6">
    <source>
        <dbReference type="Pfam" id="PF00692"/>
    </source>
</evidence>
<dbReference type="PANTHER" id="PTHR11241:SF0">
    <property type="entry name" value="DEOXYURIDINE 5'-TRIPHOSPHATE NUCLEOTIDOHYDROLASE"/>
    <property type="match status" value="1"/>
</dbReference>
<comment type="function">
    <text evidence="5">Involved in nucleotide metabolism via production of dUMP, the immediate precursor of thymidine nucleotides, and decreases the intracellular concentration of dUTP so that uracil cannot be incorporated into DNA.</text>
</comment>
<dbReference type="GO" id="GO:0046081">
    <property type="term" value="P:dUTP catabolic process"/>
    <property type="evidence" value="ECO:0007669"/>
    <property type="project" value="UniProtKB-UniRule"/>
</dbReference>
<dbReference type="EMBL" id="HG994593">
    <property type="protein sequence ID" value="CAF2848368.1"/>
    <property type="molecule type" value="Genomic_DNA"/>
</dbReference>
<keyword evidence="5" id="KW-0460">Magnesium</keyword>
<keyword evidence="5" id="KW-0479">Metal-binding</keyword>
<dbReference type="AlphaFoldDB" id="A0A7R8H4K2"/>
<dbReference type="CDD" id="cd07557">
    <property type="entry name" value="trimeric_dUTPase"/>
    <property type="match status" value="1"/>
</dbReference>
<evidence type="ECO:0000313" key="7">
    <source>
        <dbReference type="EMBL" id="CAF2848368.1"/>
    </source>
</evidence>
<evidence type="ECO:0000256" key="4">
    <source>
        <dbReference type="ARBA" id="ARBA00023080"/>
    </source>
</evidence>
<keyword evidence="3 5" id="KW-0378">Hydrolase</keyword>
<dbReference type="GO" id="GO:0000287">
    <property type="term" value="F:magnesium ion binding"/>
    <property type="evidence" value="ECO:0007669"/>
    <property type="project" value="UniProtKB-UniRule"/>
</dbReference>
<dbReference type="GO" id="GO:0004170">
    <property type="term" value="F:dUTP diphosphatase activity"/>
    <property type="evidence" value="ECO:0007669"/>
    <property type="project" value="UniProtKB-UniRule"/>
</dbReference>
<dbReference type="PANTHER" id="PTHR11241">
    <property type="entry name" value="DEOXYURIDINE 5'-TRIPHOSPHATE NUCLEOTIDOHYDROLASE"/>
    <property type="match status" value="1"/>
</dbReference>
<comment type="cofactor">
    <cofactor evidence="5">
        <name>Mg(2+)</name>
        <dbReference type="ChEBI" id="CHEBI:18420"/>
    </cofactor>
</comment>
<protein>
    <recommendedName>
        <fullName evidence="5">Deoxyuridine 5'-triphosphate nucleotidohydrolase</fullName>
        <shortName evidence="5">dUTPase</shortName>
        <ecNumber evidence="5">3.6.1.23</ecNumber>
    </recommendedName>
    <alternativeName>
        <fullName evidence="5">dUTP pyrophosphatase</fullName>
    </alternativeName>
</protein>
<accession>A0A7R8H4K2</accession>
<organism evidence="7 8">
    <name type="scientific">Lepeophtheirus salmonis</name>
    <name type="common">Salmon louse</name>
    <name type="synonym">Caligus salmonis</name>
    <dbReference type="NCBI Taxonomy" id="72036"/>
    <lineage>
        <taxon>Eukaryota</taxon>
        <taxon>Metazoa</taxon>
        <taxon>Ecdysozoa</taxon>
        <taxon>Arthropoda</taxon>
        <taxon>Crustacea</taxon>
        <taxon>Multicrustacea</taxon>
        <taxon>Hexanauplia</taxon>
        <taxon>Copepoda</taxon>
        <taxon>Siphonostomatoida</taxon>
        <taxon>Caligidae</taxon>
        <taxon>Lepeophtheirus</taxon>
    </lineage>
</organism>
<dbReference type="OrthoDB" id="419889at2759"/>
<sequence>MSPPHSDLSPNATLPSRGSPLSAGYDLYSAVDLEIEPQGGRALVATDISIAVPEGTYGRVAPRSGLALKKGIDVGAGVCGCGLSGSTGSGSLQFGSGTLLSQEGGSYRSAHLRESIVYPEIKEVDSLESTERGDGGFGSTGAN</sequence>
<comment type="similarity">
    <text evidence="2 5">Belongs to the dUTPase family.</text>
</comment>
<evidence type="ECO:0000256" key="2">
    <source>
        <dbReference type="ARBA" id="ARBA00006581"/>
    </source>
</evidence>
<evidence type="ECO:0000313" key="8">
    <source>
        <dbReference type="Proteomes" id="UP000675881"/>
    </source>
</evidence>
<gene>
    <name evidence="7" type="ORF">LSAA_5259</name>
</gene>
<dbReference type="InterPro" id="IPR033704">
    <property type="entry name" value="dUTPase_trimeric"/>
</dbReference>
<evidence type="ECO:0000256" key="5">
    <source>
        <dbReference type="RuleBase" id="RU367024"/>
    </source>
</evidence>
<comment type="catalytic activity">
    <reaction evidence="5">
        <text>dUTP + H2O = dUMP + diphosphate + H(+)</text>
        <dbReference type="Rhea" id="RHEA:10248"/>
        <dbReference type="ChEBI" id="CHEBI:15377"/>
        <dbReference type="ChEBI" id="CHEBI:15378"/>
        <dbReference type="ChEBI" id="CHEBI:33019"/>
        <dbReference type="ChEBI" id="CHEBI:61555"/>
        <dbReference type="ChEBI" id="CHEBI:246422"/>
        <dbReference type="EC" id="3.6.1.23"/>
    </reaction>
</comment>
<keyword evidence="4 5" id="KW-0546">Nucleotide metabolism</keyword>
<proteinExistence type="inferred from homology"/>
<dbReference type="Pfam" id="PF00692">
    <property type="entry name" value="dUTPase"/>
    <property type="match status" value="1"/>
</dbReference>
<keyword evidence="8" id="KW-1185">Reference proteome</keyword>
<reference evidence="7" key="1">
    <citation type="submission" date="2021-02" db="EMBL/GenBank/DDBJ databases">
        <authorList>
            <person name="Bekaert M."/>
        </authorList>
    </citation>
    <scope>NUCLEOTIDE SEQUENCE</scope>
    <source>
        <strain evidence="7">IoA-00</strain>
    </source>
</reference>
<dbReference type="UniPathway" id="UPA00610">
    <property type="reaction ID" value="UER00666"/>
</dbReference>
<feature type="domain" description="dUTPase-like" evidence="6">
    <location>
        <begin position="11"/>
        <end position="79"/>
    </location>
</feature>
<dbReference type="InterPro" id="IPR008181">
    <property type="entry name" value="dUTPase"/>
</dbReference>
<name>A0A7R8H4K2_LEPSM</name>
<dbReference type="Proteomes" id="UP000675881">
    <property type="component" value="Chromosome 14"/>
</dbReference>
<dbReference type="EC" id="3.6.1.23" evidence="5"/>
<dbReference type="GO" id="GO:0006226">
    <property type="term" value="P:dUMP biosynthetic process"/>
    <property type="evidence" value="ECO:0007669"/>
    <property type="project" value="UniProtKB-UniRule"/>
</dbReference>
<comment type="pathway">
    <text evidence="1 5">Pyrimidine metabolism; dUMP biosynthesis; dUMP from dCTP (dUTP route): step 2/2.</text>
</comment>